<proteinExistence type="predicted"/>
<gene>
    <name evidence="2" type="ORF">EV665_111117</name>
</gene>
<evidence type="ECO:0000259" key="1">
    <source>
        <dbReference type="Pfam" id="PF03372"/>
    </source>
</evidence>
<dbReference type="EMBL" id="SLVX01000011">
    <property type="protein sequence ID" value="TCN42589.1"/>
    <property type="molecule type" value="Genomic_DNA"/>
</dbReference>
<dbReference type="PANTHER" id="PTHR14859">
    <property type="entry name" value="CALCOFLUOR WHITE HYPERSENSITIVE PROTEIN PRECURSOR"/>
    <property type="match status" value="1"/>
</dbReference>
<keyword evidence="2" id="KW-0378">Hydrolase</keyword>
<dbReference type="RefSeq" id="WP_133035161.1">
    <property type="nucleotide sequence ID" value="NZ_BAABEI010000012.1"/>
</dbReference>
<sequence length="286" mass="32101">MKFVSYNVQYGIGLDNRFDLPRIVSSIHGADIIALQEVTRNFSRNGHVDMVAELQTLLANHYSVFGAACDLDAGSAIEQGRVVNRRFQFGNMIFSRWPILSTRTILLPRTRTLDKLNLQRGATEAVIATPRGPLRVYSVHLDHVHRDERIAQIRTLKDRARLYPVEGGAISGAHEFGLAEPPVPEDYVLMGDFNMVPESPEYCEMVGGVDALYGRQIRATHPVDALAGLGKRHAASYSWVDPKNHAERLFLDYCFLSHGLVERLTDAWVDETAFGSDHLPVWFELS</sequence>
<evidence type="ECO:0000313" key="2">
    <source>
        <dbReference type="EMBL" id="TCN42589.1"/>
    </source>
</evidence>
<dbReference type="InterPro" id="IPR005135">
    <property type="entry name" value="Endo/exonuclease/phosphatase"/>
</dbReference>
<protein>
    <submittedName>
        <fullName evidence="2">Endonuclease/exonuclease/phosphatase family metal-dependent hydrolase</fullName>
    </submittedName>
</protein>
<dbReference type="Proteomes" id="UP000295351">
    <property type="component" value="Unassembled WGS sequence"/>
</dbReference>
<dbReference type="Gene3D" id="3.60.10.10">
    <property type="entry name" value="Endonuclease/exonuclease/phosphatase"/>
    <property type="match status" value="1"/>
</dbReference>
<accession>A0A4R2CT74</accession>
<keyword evidence="3" id="KW-1185">Reference proteome</keyword>
<dbReference type="GO" id="GO:0004527">
    <property type="term" value="F:exonuclease activity"/>
    <property type="evidence" value="ECO:0007669"/>
    <property type="project" value="UniProtKB-KW"/>
</dbReference>
<feature type="domain" description="Endonuclease/exonuclease/phosphatase" evidence="1">
    <location>
        <begin position="4"/>
        <end position="278"/>
    </location>
</feature>
<dbReference type="InterPro" id="IPR036691">
    <property type="entry name" value="Endo/exonu/phosph_ase_sf"/>
</dbReference>
<dbReference type="Pfam" id="PF03372">
    <property type="entry name" value="Exo_endo_phos"/>
    <property type="match status" value="1"/>
</dbReference>
<dbReference type="SUPFAM" id="SSF56219">
    <property type="entry name" value="DNase I-like"/>
    <property type="match status" value="1"/>
</dbReference>
<keyword evidence="2" id="KW-0269">Exonuclease</keyword>
<dbReference type="GO" id="GO:0006506">
    <property type="term" value="P:GPI anchor biosynthetic process"/>
    <property type="evidence" value="ECO:0007669"/>
    <property type="project" value="TreeGrafter"/>
</dbReference>
<keyword evidence="2" id="KW-0540">Nuclease</keyword>
<comment type="caution">
    <text evidence="2">The sequence shown here is derived from an EMBL/GenBank/DDBJ whole genome shotgun (WGS) entry which is preliminary data.</text>
</comment>
<dbReference type="GO" id="GO:0004519">
    <property type="term" value="F:endonuclease activity"/>
    <property type="evidence" value="ECO:0007669"/>
    <property type="project" value="UniProtKB-KW"/>
</dbReference>
<keyword evidence="2" id="KW-0255">Endonuclease</keyword>
<evidence type="ECO:0000313" key="3">
    <source>
        <dbReference type="Proteomes" id="UP000295351"/>
    </source>
</evidence>
<dbReference type="GO" id="GO:0016020">
    <property type="term" value="C:membrane"/>
    <property type="evidence" value="ECO:0007669"/>
    <property type="project" value="GOC"/>
</dbReference>
<dbReference type="PANTHER" id="PTHR14859:SF15">
    <property type="entry name" value="ENDONUCLEASE_EXONUCLEASE_PHOSPHATASE DOMAIN-CONTAINING PROTEIN"/>
    <property type="match status" value="1"/>
</dbReference>
<name>A0A4R2CT74_SHIGR</name>
<dbReference type="AlphaFoldDB" id="A0A4R2CT74"/>
<reference evidence="2 3" key="1">
    <citation type="submission" date="2019-03" db="EMBL/GenBank/DDBJ databases">
        <title>Genomic Encyclopedia of Type Strains, Phase IV (KMG-IV): sequencing the most valuable type-strain genomes for metagenomic binning, comparative biology and taxonomic classification.</title>
        <authorList>
            <person name="Goeker M."/>
        </authorList>
    </citation>
    <scope>NUCLEOTIDE SEQUENCE [LARGE SCALE GENOMIC DNA]</scope>
    <source>
        <strain evidence="2 3">DSM 18401</strain>
    </source>
</reference>
<dbReference type="InterPro" id="IPR051916">
    <property type="entry name" value="GPI-anchor_lipid_remodeler"/>
</dbReference>
<organism evidence="2 3">
    <name type="scientific">Shinella granuli</name>
    <dbReference type="NCBI Taxonomy" id="323621"/>
    <lineage>
        <taxon>Bacteria</taxon>
        <taxon>Pseudomonadati</taxon>
        <taxon>Pseudomonadota</taxon>
        <taxon>Alphaproteobacteria</taxon>
        <taxon>Hyphomicrobiales</taxon>
        <taxon>Rhizobiaceae</taxon>
        <taxon>Shinella</taxon>
    </lineage>
</organism>